<keyword evidence="4 7" id="KW-0641">Proline biosynthesis</keyword>
<evidence type="ECO:0000313" key="12">
    <source>
        <dbReference type="Proteomes" id="UP000092616"/>
    </source>
</evidence>
<protein>
    <recommendedName>
        <fullName evidence="4 5">Pyrroline-5-carboxylate reductase</fullName>
        <shortName evidence="4">P5C reductase</shortName>
        <shortName evidence="4">P5CR</shortName>
        <ecNumber evidence="4 5">1.5.1.2</ecNumber>
    </recommendedName>
    <alternativeName>
        <fullName evidence="4">PCA reductase</fullName>
    </alternativeName>
</protein>
<evidence type="ECO:0000256" key="1">
    <source>
        <dbReference type="ARBA" id="ARBA00005525"/>
    </source>
</evidence>
<comment type="catalytic activity">
    <reaction evidence="4 7">
        <text>L-proline + NADP(+) = (S)-1-pyrroline-5-carboxylate + NADPH + 2 H(+)</text>
        <dbReference type="Rhea" id="RHEA:14109"/>
        <dbReference type="ChEBI" id="CHEBI:15378"/>
        <dbReference type="ChEBI" id="CHEBI:17388"/>
        <dbReference type="ChEBI" id="CHEBI:57783"/>
        <dbReference type="ChEBI" id="CHEBI:58349"/>
        <dbReference type="ChEBI" id="CHEBI:60039"/>
        <dbReference type="EC" id="1.5.1.2"/>
    </reaction>
</comment>
<dbReference type="Gene3D" id="3.40.50.720">
    <property type="entry name" value="NAD(P)-binding Rossmann-like Domain"/>
    <property type="match status" value="1"/>
</dbReference>
<evidence type="ECO:0000256" key="5">
    <source>
        <dbReference type="NCBIfam" id="TIGR00112"/>
    </source>
</evidence>
<keyword evidence="4" id="KW-0963">Cytoplasm</keyword>
<comment type="caution">
    <text evidence="11">The sequence shown here is derived from an EMBL/GenBank/DDBJ whole genome shotgun (WGS) entry which is preliminary data.</text>
</comment>
<evidence type="ECO:0000256" key="2">
    <source>
        <dbReference type="ARBA" id="ARBA00022857"/>
    </source>
</evidence>
<dbReference type="InterPro" id="IPR028939">
    <property type="entry name" value="P5C_Rdtase_cat_N"/>
</dbReference>
<dbReference type="PROSITE" id="PS00521">
    <property type="entry name" value="P5CR"/>
    <property type="match status" value="1"/>
</dbReference>
<dbReference type="GO" id="GO:0055129">
    <property type="term" value="P:L-proline biosynthetic process"/>
    <property type="evidence" value="ECO:0007669"/>
    <property type="project" value="UniProtKB-UniRule"/>
</dbReference>
<comment type="subcellular location">
    <subcellularLocation>
        <location evidence="4">Cytoplasm</location>
    </subcellularLocation>
</comment>
<feature type="binding site" evidence="6">
    <location>
        <begin position="13"/>
        <end position="18"/>
    </location>
    <ligand>
        <name>NADP(+)</name>
        <dbReference type="ChEBI" id="CHEBI:58349"/>
    </ligand>
</feature>
<keyword evidence="12" id="KW-1185">Reference proteome</keyword>
<dbReference type="GO" id="GO:0004735">
    <property type="term" value="F:pyrroline-5-carboxylate reductase activity"/>
    <property type="evidence" value="ECO:0007669"/>
    <property type="project" value="UniProtKB-UniRule"/>
</dbReference>
<dbReference type="EMBL" id="LZNA01000053">
    <property type="protein sequence ID" value="OBX77145.1"/>
    <property type="molecule type" value="Genomic_DNA"/>
</dbReference>
<feature type="binding site" evidence="6">
    <location>
        <begin position="77"/>
        <end position="80"/>
    </location>
    <ligand>
        <name>NADP(+)</name>
        <dbReference type="ChEBI" id="CHEBI:58349"/>
    </ligand>
</feature>
<dbReference type="SUPFAM" id="SSF51735">
    <property type="entry name" value="NAD(P)-binding Rossmann-fold domains"/>
    <property type="match status" value="1"/>
</dbReference>
<evidence type="ECO:0000256" key="6">
    <source>
        <dbReference type="PIRSR" id="PIRSR000193-1"/>
    </source>
</evidence>
<evidence type="ECO:0000259" key="10">
    <source>
        <dbReference type="Pfam" id="PF14748"/>
    </source>
</evidence>
<proteinExistence type="inferred from homology"/>
<dbReference type="SUPFAM" id="SSF48179">
    <property type="entry name" value="6-phosphogluconate dehydrogenase C-terminal domain-like"/>
    <property type="match status" value="1"/>
</dbReference>
<gene>
    <name evidence="4" type="primary">proC</name>
    <name evidence="11" type="ORF">A9306_09870</name>
</gene>
<dbReference type="InterPro" id="IPR053790">
    <property type="entry name" value="P5CR-like_CS"/>
</dbReference>
<dbReference type="InterPro" id="IPR036291">
    <property type="entry name" value="NAD(P)-bd_dom_sf"/>
</dbReference>
<organism evidence="11 12">
    <name type="scientific">Faucicola atlantae</name>
    <dbReference type="NCBI Taxonomy" id="34059"/>
    <lineage>
        <taxon>Bacteria</taxon>
        <taxon>Pseudomonadati</taxon>
        <taxon>Pseudomonadota</taxon>
        <taxon>Gammaproteobacteria</taxon>
        <taxon>Moraxellales</taxon>
        <taxon>Moraxellaceae</taxon>
        <taxon>Faucicola</taxon>
    </lineage>
</organism>
<dbReference type="AlphaFoldDB" id="A0A1B8QBN3"/>
<comment type="catalytic activity">
    <reaction evidence="4">
        <text>L-proline + NAD(+) = (S)-1-pyrroline-5-carboxylate + NADH + 2 H(+)</text>
        <dbReference type="Rhea" id="RHEA:14105"/>
        <dbReference type="ChEBI" id="CHEBI:15378"/>
        <dbReference type="ChEBI" id="CHEBI:17388"/>
        <dbReference type="ChEBI" id="CHEBI:57540"/>
        <dbReference type="ChEBI" id="CHEBI:57945"/>
        <dbReference type="ChEBI" id="CHEBI:60039"/>
        <dbReference type="EC" id="1.5.1.2"/>
    </reaction>
</comment>
<name>A0A1B8QBN3_9GAMM</name>
<feature type="binding site" evidence="6">
    <location>
        <position position="41"/>
    </location>
    <ligand>
        <name>NADP(+)</name>
        <dbReference type="ChEBI" id="CHEBI:58349"/>
    </ligand>
</feature>
<dbReference type="RefSeq" id="WP_067337992.1">
    <property type="nucleotide sequence ID" value="NZ_LZNA01000053.1"/>
</dbReference>
<keyword evidence="4 7" id="KW-0028">Amino-acid biosynthesis</keyword>
<accession>A0A1B8QBN3</accession>
<comment type="function">
    <text evidence="4">Catalyzes the reduction of 1-pyrroline-5-carboxylate (PCA) to L-proline.</text>
</comment>
<dbReference type="PANTHER" id="PTHR11645:SF0">
    <property type="entry name" value="PYRROLINE-5-CARBOXYLATE REDUCTASE 3"/>
    <property type="match status" value="1"/>
</dbReference>
<comment type="similarity">
    <text evidence="1 4 7">Belongs to the pyrroline-5-carboxylate reductase family.</text>
</comment>
<dbReference type="Gene3D" id="1.10.3730.10">
    <property type="entry name" value="ProC C-terminal domain-like"/>
    <property type="match status" value="1"/>
</dbReference>
<reference evidence="11 12" key="1">
    <citation type="submission" date="2016-06" db="EMBL/GenBank/DDBJ databases">
        <title>Draft genome of Moraxella atlantae CCUG 59586.</title>
        <authorList>
            <person name="Salva-Serra F."/>
            <person name="Engstrom-Jakobsson H."/>
            <person name="Thorell K."/>
            <person name="Gonzales-Siles L."/>
            <person name="Karlsson R."/>
            <person name="Boulund F."/>
            <person name="Engstrand L."/>
            <person name="Kristiansson E."/>
            <person name="Moore E."/>
        </authorList>
    </citation>
    <scope>NUCLEOTIDE SEQUENCE [LARGE SCALE GENOMIC DNA]</scope>
    <source>
        <strain evidence="11 12">CCUG 59586</strain>
    </source>
</reference>
<dbReference type="InterPro" id="IPR008927">
    <property type="entry name" value="6-PGluconate_DH-like_C_sf"/>
</dbReference>
<dbReference type="Pfam" id="PF14748">
    <property type="entry name" value="P5CR_dimer"/>
    <property type="match status" value="1"/>
</dbReference>
<keyword evidence="2 4" id="KW-0521">NADP</keyword>
<dbReference type="GO" id="GO:0005737">
    <property type="term" value="C:cytoplasm"/>
    <property type="evidence" value="ECO:0007669"/>
    <property type="project" value="UniProtKB-SubCell"/>
</dbReference>
<keyword evidence="3 4" id="KW-0560">Oxidoreductase</keyword>
<dbReference type="InterPro" id="IPR029036">
    <property type="entry name" value="P5CR_dimer"/>
</dbReference>
<dbReference type="NCBIfam" id="TIGR00112">
    <property type="entry name" value="proC"/>
    <property type="match status" value="1"/>
</dbReference>
<evidence type="ECO:0000256" key="8">
    <source>
        <dbReference type="SAM" id="MobiDB-lite"/>
    </source>
</evidence>
<dbReference type="PIRSF" id="PIRSF000193">
    <property type="entry name" value="Pyrrol-5-carb_rd"/>
    <property type="match status" value="1"/>
</dbReference>
<dbReference type="InterPro" id="IPR000304">
    <property type="entry name" value="Pyrroline-COOH_reductase"/>
</dbReference>
<feature type="region of interest" description="Disordered" evidence="8">
    <location>
        <begin position="277"/>
        <end position="300"/>
    </location>
</feature>
<feature type="domain" description="Pyrroline-5-carboxylate reductase dimerisation" evidence="10">
    <location>
        <begin position="169"/>
        <end position="276"/>
    </location>
</feature>
<dbReference type="UniPathway" id="UPA00098">
    <property type="reaction ID" value="UER00361"/>
</dbReference>
<evidence type="ECO:0000256" key="4">
    <source>
        <dbReference type="HAMAP-Rule" id="MF_01925"/>
    </source>
</evidence>
<feature type="domain" description="Pyrroline-5-carboxylate reductase catalytic N-terminal" evidence="9">
    <location>
        <begin position="10"/>
        <end position="105"/>
    </location>
</feature>
<evidence type="ECO:0000256" key="3">
    <source>
        <dbReference type="ARBA" id="ARBA00023002"/>
    </source>
</evidence>
<dbReference type="EC" id="1.5.1.2" evidence="4 5"/>
<dbReference type="HAMAP" id="MF_01925">
    <property type="entry name" value="P5C_reductase"/>
    <property type="match status" value="1"/>
</dbReference>
<dbReference type="Proteomes" id="UP000092616">
    <property type="component" value="Unassembled WGS sequence"/>
</dbReference>
<dbReference type="PANTHER" id="PTHR11645">
    <property type="entry name" value="PYRROLINE-5-CARBOXYLATE REDUCTASE"/>
    <property type="match status" value="1"/>
</dbReference>
<evidence type="ECO:0000313" key="11">
    <source>
        <dbReference type="EMBL" id="OBX77145.1"/>
    </source>
</evidence>
<dbReference type="Pfam" id="PF03807">
    <property type="entry name" value="F420_oxidored"/>
    <property type="match status" value="1"/>
</dbReference>
<dbReference type="FunFam" id="1.10.3730.10:FF:000001">
    <property type="entry name" value="Pyrroline-5-carboxylate reductase"/>
    <property type="match status" value="1"/>
</dbReference>
<evidence type="ECO:0000259" key="9">
    <source>
        <dbReference type="Pfam" id="PF03807"/>
    </source>
</evidence>
<sequence>MAQPILPAAIAFLGGGNMAQALISGLLAQGHPADCLHVADTDTAKLADLAAQGVRIYDASAGQTAAAIRAAEVVVLAVKPQVLQAVLTPLQGVWDRQLVISIAAGIALVTLKDWLAASLAVVRAMPNTPAMIQQGATALYADVEVSTDQRTVAEQLLSAVGLVRWLDDETLLDAATAISGSAPAYVFYLLEHMIATGEAMGLNTADAAALALQTAVGAAQMAAQSHHQGTDTPTTLRQKVTSPNGTTQAAIAALDAADVGQAIAQAMHACATRSRQISQEFGATPPTAVQTTGKPTGKPQ</sequence>
<comment type="pathway">
    <text evidence="4 7">Amino-acid biosynthesis; L-proline biosynthesis; L-proline from L-glutamate 5-semialdehyde: step 1/1.</text>
</comment>
<evidence type="ECO:0000256" key="7">
    <source>
        <dbReference type="RuleBase" id="RU003903"/>
    </source>
</evidence>